<dbReference type="PRINTS" id="PR00502">
    <property type="entry name" value="NUDIXFAMILY"/>
</dbReference>
<reference evidence="6 7" key="1">
    <citation type="journal article" date="2024" name="Pathogens">
        <title>Staphylococcus hsinchuensis sp. nov., Isolated from Soymilk.</title>
        <authorList>
            <person name="Wang Y.T."/>
            <person name="Lin Y.C."/>
            <person name="Hsieh Y.H."/>
            <person name="Lin Y.T."/>
            <person name="Hamada M."/>
            <person name="Chen C.C."/>
            <person name="Liou J.S."/>
            <person name="Lee A.Y."/>
            <person name="Zhang W.L."/>
            <person name="Chen Y.T."/>
            <person name="Huang C.H."/>
        </authorList>
    </citation>
    <scope>NUCLEOTIDE SEQUENCE [LARGE SCALE GENOMIC DNA]</scope>
    <source>
        <strain evidence="6 7">H164</strain>
    </source>
</reference>
<dbReference type="InterPro" id="IPR000086">
    <property type="entry name" value="NUDIX_hydrolase_dom"/>
</dbReference>
<dbReference type="Gene3D" id="3.90.79.10">
    <property type="entry name" value="Nucleoside Triphosphate Pyrophosphohydrolase"/>
    <property type="match status" value="1"/>
</dbReference>
<sequence>MHLKFIDQENDDVYLNFKNEHDNADGQHVLVIPIYHNKLLFTKHKQRGIEFPGGKVEPGELSLEAAKRELLEETGARAKTINYLAQYYVDRTNGKGFSKDVYVVHVAAIEQQDDYLETLGPILYRHPDEVPGSDKSYLLKDPAILYCLERVIELGFYQ</sequence>
<evidence type="ECO:0000313" key="7">
    <source>
        <dbReference type="Proteomes" id="UP001436297"/>
    </source>
</evidence>
<dbReference type="Proteomes" id="UP001436297">
    <property type="component" value="Chromosome"/>
</dbReference>
<evidence type="ECO:0000256" key="3">
    <source>
        <dbReference type="ARBA" id="ARBA00022842"/>
    </source>
</evidence>
<feature type="domain" description="Nudix hydrolase" evidence="5">
    <location>
        <begin position="24"/>
        <end position="153"/>
    </location>
</feature>
<dbReference type="SUPFAM" id="SSF55811">
    <property type="entry name" value="Nudix"/>
    <property type="match status" value="1"/>
</dbReference>
<dbReference type="InterPro" id="IPR020476">
    <property type="entry name" value="Nudix_hydrolase"/>
</dbReference>
<dbReference type="NCBIfam" id="TIGR02705">
    <property type="entry name" value="nudix_YtkD"/>
    <property type="match status" value="1"/>
</dbReference>
<dbReference type="PANTHER" id="PTHR43222">
    <property type="entry name" value="NUDIX HYDROLASE 23"/>
    <property type="match status" value="1"/>
</dbReference>
<keyword evidence="2 4" id="KW-0378">Hydrolase</keyword>
<evidence type="ECO:0000256" key="4">
    <source>
        <dbReference type="RuleBase" id="RU003476"/>
    </source>
</evidence>
<comment type="cofactor">
    <cofactor evidence="1">
        <name>Mg(2+)</name>
        <dbReference type="ChEBI" id="CHEBI:18420"/>
    </cofactor>
</comment>
<dbReference type="RefSeq" id="WP_251519695.1">
    <property type="nucleotide sequence ID" value="NZ_CP128355.1"/>
</dbReference>
<dbReference type="PANTHER" id="PTHR43222:SF2">
    <property type="entry name" value="NUDIX HYDROLASE 23, CHLOROPLASTIC"/>
    <property type="match status" value="1"/>
</dbReference>
<dbReference type="Pfam" id="PF00293">
    <property type="entry name" value="NUDIX"/>
    <property type="match status" value="1"/>
</dbReference>
<keyword evidence="7" id="KW-1185">Reference proteome</keyword>
<name>A0ABZ3ED95_9STAP</name>
<proteinExistence type="inferred from homology"/>
<evidence type="ECO:0000256" key="2">
    <source>
        <dbReference type="ARBA" id="ARBA00022801"/>
    </source>
</evidence>
<dbReference type="CDD" id="cd04665">
    <property type="entry name" value="NUDIX_RppH"/>
    <property type="match status" value="1"/>
</dbReference>
<dbReference type="EMBL" id="CP128355">
    <property type="protein sequence ID" value="XAF70405.1"/>
    <property type="molecule type" value="Genomic_DNA"/>
</dbReference>
<dbReference type="InterPro" id="IPR014078">
    <property type="entry name" value="Nudix_YtkD"/>
</dbReference>
<dbReference type="PROSITE" id="PS51462">
    <property type="entry name" value="NUDIX"/>
    <property type="match status" value="1"/>
</dbReference>
<keyword evidence="3" id="KW-0460">Magnesium</keyword>
<evidence type="ECO:0000313" key="6">
    <source>
        <dbReference type="EMBL" id="XAF70405.1"/>
    </source>
</evidence>
<evidence type="ECO:0000256" key="1">
    <source>
        <dbReference type="ARBA" id="ARBA00001946"/>
    </source>
</evidence>
<accession>A0ABZ3ED95</accession>
<protein>
    <submittedName>
        <fullName evidence="6">Nucleoside triphosphatase YtkD</fullName>
    </submittedName>
</protein>
<evidence type="ECO:0000259" key="5">
    <source>
        <dbReference type="PROSITE" id="PS51462"/>
    </source>
</evidence>
<comment type="similarity">
    <text evidence="4">Belongs to the Nudix hydrolase family.</text>
</comment>
<organism evidence="6 7">
    <name type="scientific">Staphylococcus hsinchuensis</name>
    <dbReference type="NCBI Taxonomy" id="3051183"/>
    <lineage>
        <taxon>Bacteria</taxon>
        <taxon>Bacillati</taxon>
        <taxon>Bacillota</taxon>
        <taxon>Bacilli</taxon>
        <taxon>Bacillales</taxon>
        <taxon>Staphylococcaceae</taxon>
        <taxon>Staphylococcus</taxon>
    </lineage>
</organism>
<dbReference type="InterPro" id="IPR020084">
    <property type="entry name" value="NUDIX_hydrolase_CS"/>
</dbReference>
<dbReference type="InterPro" id="IPR015797">
    <property type="entry name" value="NUDIX_hydrolase-like_dom_sf"/>
</dbReference>
<gene>
    <name evidence="6" type="primary">ytkD</name>
    <name evidence="6" type="ORF">QQM35_10060</name>
</gene>
<dbReference type="PROSITE" id="PS00893">
    <property type="entry name" value="NUDIX_BOX"/>
    <property type="match status" value="1"/>
</dbReference>